<feature type="region of interest" description="Disordered" evidence="2">
    <location>
        <begin position="473"/>
        <end position="501"/>
    </location>
</feature>
<feature type="region of interest" description="Disordered" evidence="2">
    <location>
        <begin position="968"/>
        <end position="1023"/>
    </location>
</feature>
<protein>
    <recommendedName>
        <fullName evidence="4">DUF4378 domain-containing protein</fullName>
    </recommendedName>
</protein>
<feature type="compositionally biased region" description="Low complexity" evidence="2">
    <location>
        <begin position="203"/>
        <end position="225"/>
    </location>
</feature>
<feature type="region of interest" description="Disordered" evidence="2">
    <location>
        <begin position="913"/>
        <end position="937"/>
    </location>
</feature>
<evidence type="ECO:0000256" key="2">
    <source>
        <dbReference type="SAM" id="MobiDB-lite"/>
    </source>
</evidence>
<feature type="region of interest" description="Disordered" evidence="2">
    <location>
        <begin position="368"/>
        <end position="460"/>
    </location>
</feature>
<feature type="region of interest" description="Disordered" evidence="2">
    <location>
        <begin position="814"/>
        <end position="872"/>
    </location>
</feature>
<feature type="compositionally biased region" description="Polar residues" evidence="2">
    <location>
        <begin position="823"/>
        <end position="839"/>
    </location>
</feature>
<evidence type="ECO:0000313" key="3">
    <source>
        <dbReference type="EMBL" id="CAD8866677.1"/>
    </source>
</evidence>
<proteinExistence type="predicted"/>
<feature type="region of interest" description="Disordered" evidence="2">
    <location>
        <begin position="85"/>
        <end position="230"/>
    </location>
</feature>
<feature type="compositionally biased region" description="Low complexity" evidence="2">
    <location>
        <begin position="274"/>
        <end position="292"/>
    </location>
</feature>
<gene>
    <name evidence="3" type="ORF">NSCI0253_LOCUS41032</name>
</gene>
<feature type="region of interest" description="Disordered" evidence="2">
    <location>
        <begin position="256"/>
        <end position="292"/>
    </location>
</feature>
<feature type="coiled-coil region" evidence="1">
    <location>
        <begin position="510"/>
        <end position="585"/>
    </location>
</feature>
<dbReference type="EMBL" id="HBFQ01057855">
    <property type="protein sequence ID" value="CAD8866677.1"/>
    <property type="molecule type" value="Transcribed_RNA"/>
</dbReference>
<feature type="region of interest" description="Disordered" evidence="2">
    <location>
        <begin position="1"/>
        <end position="21"/>
    </location>
</feature>
<feature type="region of interest" description="Disordered" evidence="2">
    <location>
        <begin position="1045"/>
        <end position="1091"/>
    </location>
</feature>
<keyword evidence="1" id="KW-0175">Coiled coil</keyword>
<reference evidence="3" key="1">
    <citation type="submission" date="2021-01" db="EMBL/GenBank/DDBJ databases">
        <authorList>
            <person name="Corre E."/>
            <person name="Pelletier E."/>
            <person name="Niang G."/>
            <person name="Scheremetjew M."/>
            <person name="Finn R."/>
            <person name="Kale V."/>
            <person name="Holt S."/>
            <person name="Cochrane G."/>
            <person name="Meng A."/>
            <person name="Brown T."/>
            <person name="Cohen L."/>
        </authorList>
    </citation>
    <scope>NUCLEOTIDE SEQUENCE</scope>
</reference>
<feature type="coiled-coil region" evidence="1">
    <location>
        <begin position="718"/>
        <end position="768"/>
    </location>
</feature>
<organism evidence="3">
    <name type="scientific">Noctiluca scintillans</name>
    <name type="common">Sea sparkle</name>
    <name type="synonym">Red tide dinoflagellate</name>
    <dbReference type="NCBI Taxonomy" id="2966"/>
    <lineage>
        <taxon>Eukaryota</taxon>
        <taxon>Sar</taxon>
        <taxon>Alveolata</taxon>
        <taxon>Dinophyceae</taxon>
        <taxon>Noctilucales</taxon>
        <taxon>Noctilucaceae</taxon>
        <taxon>Noctiluca</taxon>
    </lineage>
</organism>
<evidence type="ECO:0000256" key="1">
    <source>
        <dbReference type="SAM" id="Coils"/>
    </source>
</evidence>
<feature type="compositionally biased region" description="Basic and acidic residues" evidence="2">
    <location>
        <begin position="914"/>
        <end position="930"/>
    </location>
</feature>
<sequence length="1296" mass="143100">MERDERERAEKERERLEQELERVEKKRFQDELDRSEKERVEEDVILVDAGPSDQFDQEVELEHCSTKVAAEAVTPDSLLEVHASPKERARVTPAETGATFSEGAALHVITSESDRERRKERHRGRRHTSGARSSTSPWSSSELVSSAQDGHTHAPFACHVEDEKPLAPDAGFGASPPVPDDMRKEESPGTVPAEQTLRRKGSKSSSPATKFSSPSGDGDLSSDTSAVSNVCGSPLCSESAALKDVMLHSKHKKMLRKLIPSYPHEDPSQHSAPSSTRSLYSNSSTSSSAVASNDRVLENDHFTKFTCDLAKKIDQEDEARASMVEQLFRLQQRALEKKVREKMRHLESMEVEKSSRWVEKRMRKARKQAEAEHAELQRQLARSKVVRDASFSSGNSTPSSSSSSRMCLSFKLSPPTSSPALRQTARLTGPKKSVTLANLETAERSDTDQSSATTDLADRHSVAEHAGAAEVVIANDKTAHPRRAKALSKGSKQVWSAPDDEGDKPVNFHIIALRKDMESTRQDIQASRKEKEWKVRELQRQKEEAIQLYKQKKVIITERVRLFQLEQQEREAEEFLEKALMLSVDDEVQKQITETAPCVGEVVERGSDAIVASSHPHAFEPSQGVLEGFEKPESSPEIVTFPQVTSISPASPVLSHSPPPVSDLPFPDPLSMTHGNLPLPALVLTPVSPASSSAGASESIGKASAGAGQEWKARESHLDALRAEVAEKKRAVKQLAAERQRQLQNREEQRLLRQLQRIEEQAEKLRQPLDLSDAETCVSSASDQVSASTALPASASVVADDYVEGVDLQAHHFEHLRPEASKNDSTVVSSNSETDSLLGQDNWHKPEQRQRARKQLASPDQEAGQLGTSPQLRQQELFGIGTADATTKDWNGITQSSVTDDIVLKLVDAQESAFPRKEPTEVTAKLDEQNRQPPFSEMAGFGDLQSLEIHENSPEFELLSLINPSFNRSPGSLSDQDSERSPFSFKDVAPSPPRPASPPPDRRLGSEGKSEGKSGSRKRHQAVDTVEREVFEILVDEICTDLSATDPVPVVPKQRSRSRSRSPSRAGGVRSPGGSSPAPSPTPKAEAIDTSEVTAKSFLDIVQNVLGGSDEDNVATTLSGPLDSWFPRVLEQMQKESSSKKELNLEAKATRDKDTEGWTRLLAEALVEVSGEEPRPEPRKLGWRRPVFGEQPLARFRAQQADGHGEPKNTWARASNRLQEVVRFGSKAGEENNHEMDVSNIDENITSLIDEEICIDDASWQDISNDVKLVKNQIVQMIFSDLVDEMAEEIQSLWPT</sequence>
<feature type="compositionally biased region" description="Polar residues" evidence="2">
    <location>
        <begin position="130"/>
        <end position="149"/>
    </location>
</feature>
<feature type="compositionally biased region" description="Pro residues" evidence="2">
    <location>
        <begin position="990"/>
        <end position="999"/>
    </location>
</feature>
<feature type="compositionally biased region" description="Low complexity" evidence="2">
    <location>
        <begin position="390"/>
        <end position="409"/>
    </location>
</feature>
<feature type="compositionally biased region" description="Basic and acidic residues" evidence="2">
    <location>
        <begin position="1000"/>
        <end position="1014"/>
    </location>
</feature>
<feature type="compositionally biased region" description="Basic residues" evidence="2">
    <location>
        <begin position="118"/>
        <end position="129"/>
    </location>
</feature>
<accession>A0A7S1AVJ9</accession>
<feature type="compositionally biased region" description="Low complexity" evidence="2">
    <location>
        <begin position="1063"/>
        <end position="1077"/>
    </location>
</feature>
<evidence type="ECO:0008006" key="4">
    <source>
        <dbReference type="Google" id="ProtNLM"/>
    </source>
</evidence>
<name>A0A7S1AVJ9_NOCSC</name>